<dbReference type="Gene3D" id="3.40.250.10">
    <property type="entry name" value="Rhodanese-like domain"/>
    <property type="match status" value="1"/>
</dbReference>
<organism evidence="3 4">
    <name type="scientific">Lederbergia citri</name>
    <dbReference type="NCBI Taxonomy" id="2833580"/>
    <lineage>
        <taxon>Bacteria</taxon>
        <taxon>Bacillati</taxon>
        <taxon>Bacillota</taxon>
        <taxon>Bacilli</taxon>
        <taxon>Bacillales</taxon>
        <taxon>Bacillaceae</taxon>
        <taxon>Lederbergia</taxon>
    </lineage>
</organism>
<keyword evidence="3" id="KW-0808">Transferase</keyword>
<evidence type="ECO:0000256" key="1">
    <source>
        <dbReference type="ARBA" id="ARBA00023266"/>
    </source>
</evidence>
<dbReference type="AlphaFoldDB" id="A0A942YIB9"/>
<name>A0A942YIB9_9BACI</name>
<dbReference type="Pfam" id="PF26341">
    <property type="entry name" value="AAA_SelU"/>
    <property type="match status" value="1"/>
</dbReference>
<accession>A0A942YIB9</accession>
<keyword evidence="1" id="KW-0711">Selenium</keyword>
<dbReference type="Pfam" id="PF00581">
    <property type="entry name" value="Rhodanese"/>
    <property type="match status" value="1"/>
</dbReference>
<dbReference type="Proteomes" id="UP000681414">
    <property type="component" value="Unassembled WGS sequence"/>
</dbReference>
<gene>
    <name evidence="3" type="primary">mnmH</name>
    <name evidence="3" type="ORF">KHA97_17195</name>
</gene>
<evidence type="ECO:0000313" key="4">
    <source>
        <dbReference type="Proteomes" id="UP000681414"/>
    </source>
</evidence>
<evidence type="ECO:0000313" key="3">
    <source>
        <dbReference type="EMBL" id="MBS4196789.1"/>
    </source>
</evidence>
<dbReference type="NCBIfam" id="TIGR03167">
    <property type="entry name" value="tRNA_sel_U_synt"/>
    <property type="match status" value="1"/>
</dbReference>
<keyword evidence="4" id="KW-1185">Reference proteome</keyword>
<dbReference type="SMART" id="SM00450">
    <property type="entry name" value="RHOD"/>
    <property type="match status" value="1"/>
</dbReference>
<proteinExistence type="predicted"/>
<dbReference type="PROSITE" id="PS50206">
    <property type="entry name" value="RHODANESE_3"/>
    <property type="match status" value="1"/>
</dbReference>
<feature type="domain" description="Rhodanese" evidence="2">
    <location>
        <begin position="15"/>
        <end position="131"/>
    </location>
</feature>
<dbReference type="GO" id="GO:0043828">
    <property type="term" value="F:tRNA 2-selenouridine synthase activity"/>
    <property type="evidence" value="ECO:0007669"/>
    <property type="project" value="InterPro"/>
</dbReference>
<dbReference type="GO" id="GO:0002098">
    <property type="term" value="P:tRNA wobble uridine modification"/>
    <property type="evidence" value="ECO:0007669"/>
    <property type="project" value="InterPro"/>
</dbReference>
<dbReference type="NCBIfam" id="NF008750">
    <property type="entry name" value="PRK11784.1-2"/>
    <property type="match status" value="1"/>
</dbReference>
<protein>
    <submittedName>
        <fullName evidence="3">tRNA 2-selenouridine(34) synthase MnmH</fullName>
        <ecNumber evidence="3">2.5.1.-</ecNumber>
    </submittedName>
</protein>
<dbReference type="Gene3D" id="3.40.50.300">
    <property type="entry name" value="P-loop containing nucleotide triphosphate hydrolases"/>
    <property type="match status" value="1"/>
</dbReference>
<reference evidence="3 4" key="1">
    <citation type="submission" date="2021-05" db="EMBL/GenBank/DDBJ databases">
        <title>Novel Bacillus species.</title>
        <authorList>
            <person name="Liu G."/>
        </authorList>
    </citation>
    <scope>NUCLEOTIDE SEQUENCE [LARGE SCALE GENOMIC DNA]</scope>
    <source>
        <strain evidence="4">FJAT-49780</strain>
    </source>
</reference>
<dbReference type="PANTHER" id="PTHR30401:SF0">
    <property type="entry name" value="TRNA 2-SELENOURIDINE SYNTHASE"/>
    <property type="match status" value="1"/>
</dbReference>
<sequence length="353" mass="40479">MFRDITVEDMMVLREKGKNVLIDVRSPSEFNHSTIPGSLNIPLFNDEERAEVGTLYKQVSPEAAQERGLEIVSAKLPDFIKAFKQLDKEITVFCWRGGMRSKTSATVLDLMNVKVNRLQGGVRAYRKWVVNKTERMDLPQKAYVLNGNTGTGKTLILRTLQKEGYPVIDLEEMANHRGSIFGQIGLQPHNQKTFDSLLIERLEQLKDSSYVLFEGESKRIGRAVLPDAFSDFKEKGIQIFIEMPIEERIQHILEDYQPWKYKGECMEAFRKIKSRIHTPIAAQIEEGLKTEEFSLVVKLLLEYYYDPRYKFSADQYPDSHKVTLQVQNVGEAVEKIKNLIGQSSQKGKRVASI</sequence>
<dbReference type="InterPro" id="IPR058840">
    <property type="entry name" value="AAA_SelU"/>
</dbReference>
<dbReference type="RefSeq" id="WP_213126005.1">
    <property type="nucleotide sequence ID" value="NZ_JAGYPG010000003.1"/>
</dbReference>
<dbReference type="SUPFAM" id="SSF52821">
    <property type="entry name" value="Rhodanese/Cell cycle control phosphatase"/>
    <property type="match status" value="1"/>
</dbReference>
<dbReference type="EC" id="2.5.1.-" evidence="3"/>
<dbReference type="InterPro" id="IPR036873">
    <property type="entry name" value="Rhodanese-like_dom_sf"/>
</dbReference>
<dbReference type="InterPro" id="IPR001763">
    <property type="entry name" value="Rhodanese-like_dom"/>
</dbReference>
<evidence type="ECO:0000259" key="2">
    <source>
        <dbReference type="PROSITE" id="PS50206"/>
    </source>
</evidence>
<comment type="caution">
    <text evidence="3">The sequence shown here is derived from an EMBL/GenBank/DDBJ whole genome shotgun (WGS) entry which is preliminary data.</text>
</comment>
<dbReference type="PANTHER" id="PTHR30401">
    <property type="entry name" value="TRNA 2-SELENOURIDINE SYNTHASE"/>
    <property type="match status" value="1"/>
</dbReference>
<dbReference type="EMBL" id="JAGYPG010000003">
    <property type="protein sequence ID" value="MBS4196789.1"/>
    <property type="molecule type" value="Genomic_DNA"/>
</dbReference>
<dbReference type="InterPro" id="IPR027417">
    <property type="entry name" value="P-loop_NTPase"/>
</dbReference>
<dbReference type="InterPro" id="IPR017582">
    <property type="entry name" value="SelU"/>
</dbReference>
<dbReference type="SUPFAM" id="SSF52540">
    <property type="entry name" value="P-loop containing nucleoside triphosphate hydrolases"/>
    <property type="match status" value="1"/>
</dbReference>